<evidence type="ECO:0000256" key="1">
    <source>
        <dbReference type="SAM" id="MobiDB-lite"/>
    </source>
</evidence>
<organism evidence="2">
    <name type="scientific">Fagus sylvatica</name>
    <name type="common">Beechnut</name>
    <dbReference type="NCBI Taxonomy" id="28930"/>
    <lineage>
        <taxon>Eukaryota</taxon>
        <taxon>Viridiplantae</taxon>
        <taxon>Streptophyta</taxon>
        <taxon>Embryophyta</taxon>
        <taxon>Tracheophyta</taxon>
        <taxon>Spermatophyta</taxon>
        <taxon>Magnoliopsida</taxon>
        <taxon>eudicotyledons</taxon>
        <taxon>Gunneridae</taxon>
        <taxon>Pentapetalae</taxon>
        <taxon>rosids</taxon>
        <taxon>fabids</taxon>
        <taxon>Fagales</taxon>
        <taxon>Fagaceae</taxon>
        <taxon>Fagus</taxon>
    </lineage>
</organism>
<protein>
    <submittedName>
        <fullName evidence="2">Uncharacterized protein</fullName>
    </submittedName>
</protein>
<reference evidence="2" key="1">
    <citation type="submission" date="2018-02" db="EMBL/GenBank/DDBJ databases">
        <authorList>
            <person name="Cohen D.B."/>
            <person name="Kent A.D."/>
        </authorList>
    </citation>
    <scope>NUCLEOTIDE SEQUENCE</scope>
</reference>
<name>A0A2N9F8Y3_FAGSY</name>
<proteinExistence type="predicted"/>
<evidence type="ECO:0000313" key="2">
    <source>
        <dbReference type="EMBL" id="SPC83545.1"/>
    </source>
</evidence>
<dbReference type="AlphaFoldDB" id="A0A2N9F8Y3"/>
<sequence>MASSSKASAGPPLQPGLGEELEAPPLVPAASTEAMVDDPMAPPPIPGESVPAAPSSVSGEAEDLREGFAAPLIDPCELIKSTIAPFDGELSRSTIAASSSFLAGLPLLSRFNGELAKFTMAALAFFLASLPLLTALDSELGKSTMGVFQWRLVLFNSGARLNHRGQHTLHTHGLNHKLSTRTLPSPMHNYLAWVYHQAVKVWMSNVTNLVRFRPSCQDKVGRNGTKLLTLLTKPSIKVPDRIWACEHLGIGEKHAQINQPFPRFLAWSHQRMFSQKAMVAFNNSDNVLCVLAAMPWEQQGIPCSLSKAVKRGKPCQKEGQGSHGGLGKLTIEAGQERTDLPKMKGKQLWWTWPAHHRREQWWICGVDSNEVAFSTETYEIMGREVSFLDGC</sequence>
<feature type="region of interest" description="Disordered" evidence="1">
    <location>
        <begin position="1"/>
        <end position="61"/>
    </location>
</feature>
<accession>A0A2N9F8Y3</accession>
<gene>
    <name evidence="2" type="ORF">FSB_LOCUS11427</name>
</gene>
<dbReference type="EMBL" id="OIVN01000654">
    <property type="protein sequence ID" value="SPC83545.1"/>
    <property type="molecule type" value="Genomic_DNA"/>
</dbReference>